<dbReference type="Gene3D" id="3.20.20.60">
    <property type="entry name" value="Phosphoenolpyruvate-binding domains"/>
    <property type="match status" value="1"/>
</dbReference>
<organism evidence="1 2">
    <name type="scientific">Actinomadura darangshiensis</name>
    <dbReference type="NCBI Taxonomy" id="705336"/>
    <lineage>
        <taxon>Bacteria</taxon>
        <taxon>Bacillati</taxon>
        <taxon>Actinomycetota</taxon>
        <taxon>Actinomycetes</taxon>
        <taxon>Streptosporangiales</taxon>
        <taxon>Thermomonosporaceae</taxon>
        <taxon>Actinomadura</taxon>
    </lineage>
</organism>
<gene>
    <name evidence="1" type="ORF">E1293_19835</name>
</gene>
<keyword evidence="2" id="KW-1185">Reference proteome</keyword>
<dbReference type="EMBL" id="SMKY01000085">
    <property type="protein sequence ID" value="TDD80886.1"/>
    <property type="molecule type" value="Genomic_DNA"/>
</dbReference>
<name>A0A4R5B8N7_9ACTN</name>
<dbReference type="PANTHER" id="PTHR42905">
    <property type="entry name" value="PHOSPHOENOLPYRUVATE CARBOXYLASE"/>
    <property type="match status" value="1"/>
</dbReference>
<keyword evidence="1" id="KW-0456">Lyase</keyword>
<dbReference type="PANTHER" id="PTHR42905:SF16">
    <property type="entry name" value="CARBOXYPHOSPHONOENOLPYRUVATE PHOSPHONOMUTASE-LIKE PROTEIN (AFU_ORTHOLOGUE AFUA_5G07230)"/>
    <property type="match status" value="1"/>
</dbReference>
<reference evidence="1 2" key="1">
    <citation type="submission" date="2019-03" db="EMBL/GenBank/DDBJ databases">
        <title>Draft genome sequences of novel Actinobacteria.</title>
        <authorList>
            <person name="Sahin N."/>
            <person name="Ay H."/>
            <person name="Saygin H."/>
        </authorList>
    </citation>
    <scope>NUCLEOTIDE SEQUENCE [LARGE SCALE GENOMIC DNA]</scope>
    <source>
        <strain evidence="1 2">DSM 45941</strain>
    </source>
</reference>
<dbReference type="InterPro" id="IPR040442">
    <property type="entry name" value="Pyrv_kinase-like_dom_sf"/>
</dbReference>
<keyword evidence="1" id="KW-0670">Pyruvate</keyword>
<dbReference type="GO" id="GO:0016829">
    <property type="term" value="F:lyase activity"/>
    <property type="evidence" value="ECO:0007669"/>
    <property type="project" value="UniProtKB-KW"/>
</dbReference>
<dbReference type="RefSeq" id="WP_132198919.1">
    <property type="nucleotide sequence ID" value="NZ_SMKY01000085.1"/>
</dbReference>
<accession>A0A4R5B8N7</accession>
<evidence type="ECO:0000313" key="2">
    <source>
        <dbReference type="Proteomes" id="UP000295578"/>
    </source>
</evidence>
<proteinExistence type="predicted"/>
<dbReference type="OrthoDB" id="9771433at2"/>
<dbReference type="InterPro" id="IPR039556">
    <property type="entry name" value="ICL/PEPM"/>
</dbReference>
<dbReference type="SUPFAM" id="SSF51621">
    <property type="entry name" value="Phosphoenolpyruvate/pyruvate domain"/>
    <property type="match status" value="1"/>
</dbReference>
<dbReference type="InterPro" id="IPR015813">
    <property type="entry name" value="Pyrv/PenolPyrv_kinase-like_dom"/>
</dbReference>
<dbReference type="AlphaFoldDB" id="A0A4R5B8N7"/>
<dbReference type="Proteomes" id="UP000295578">
    <property type="component" value="Unassembled WGS sequence"/>
</dbReference>
<protein>
    <submittedName>
        <fullName evidence="1">Isocitrate lyase/phosphoenolpyruvate mutase family protein</fullName>
    </submittedName>
</protein>
<dbReference type="CDD" id="cd00377">
    <property type="entry name" value="ICL_PEPM"/>
    <property type="match status" value="1"/>
</dbReference>
<comment type="caution">
    <text evidence="1">The sequence shown here is derived from an EMBL/GenBank/DDBJ whole genome shotgun (WGS) entry which is preliminary data.</text>
</comment>
<evidence type="ECO:0000313" key="1">
    <source>
        <dbReference type="EMBL" id="TDD80886.1"/>
    </source>
</evidence>
<sequence>MTTDLAFAAARLRSLHERGKPLVLVNAWDVASAERAVAAGGHAVGTSSVAMAASLGLPDDTSAPVRPLFEALGRIAAAVEVPVTADLLDGYGLDPAELVDRLLAAGAVGCNIEDSDHAHAGRLLDPDEVAARIAGIRSAGARAGVDIVINARVDAYLHGVPDAAAEVVARGRRYLEAGADCVYPVRLADPAIVRDLVERLDAPVNANIGGPATAADLADAGAARISIGPRGFFTALAAFDGLAAELLPGG</sequence>
<dbReference type="Pfam" id="PF13714">
    <property type="entry name" value="PEP_mutase"/>
    <property type="match status" value="1"/>
</dbReference>